<keyword evidence="1" id="KW-0812">Transmembrane</keyword>
<keyword evidence="1" id="KW-1133">Transmembrane helix</keyword>
<reference evidence="2 3" key="1">
    <citation type="submission" date="2016-11" db="EMBL/GenBank/DDBJ databases">
        <authorList>
            <person name="Jaros S."/>
            <person name="Januszkiewicz K."/>
            <person name="Wedrychowicz H."/>
        </authorList>
    </citation>
    <scope>NUCLEOTIDE SEQUENCE [LARGE SCALE GENOMIC DNA]</scope>
    <source>
        <strain evidence="2 3">YL228</strain>
    </source>
</reference>
<dbReference type="Proteomes" id="UP000183461">
    <property type="component" value="Unassembled WGS sequence"/>
</dbReference>
<sequence>MSNYIKAELYRITRGRSILGNIIICLGALVLAAATFMQDLFHPNYLTVASTFPMMAAIISIAAGAAIGKHYADRTAQYEIMDGANSHKLIWYRLIVYISLLTVAYFIPVCAVMLIYEPTEKTLAAIGLFYIVFLRMLFSVIGITMTIKTPAGAMVPYARMMIENIFAVLGLATNEDKVFDMTGGIISVFKWFPSTECTLVANGMLDSDLIIKALIGFVIEAALMYWLAYTSYKKKWYVRTTIGSHV</sequence>
<accession>A0A1K1PDT7</accession>
<keyword evidence="1" id="KW-0472">Membrane</keyword>
<feature type="transmembrane region" description="Helical" evidence="1">
    <location>
        <begin position="18"/>
        <end position="38"/>
    </location>
</feature>
<evidence type="ECO:0008006" key="4">
    <source>
        <dbReference type="Google" id="ProtNLM"/>
    </source>
</evidence>
<name>A0A1K1PDT7_RUMFL</name>
<dbReference type="RefSeq" id="WP_072300891.1">
    <property type="nucleotide sequence ID" value="NZ_FPIP01000008.1"/>
</dbReference>
<evidence type="ECO:0000313" key="2">
    <source>
        <dbReference type="EMBL" id="SFW45751.1"/>
    </source>
</evidence>
<feature type="transmembrane region" description="Helical" evidence="1">
    <location>
        <begin position="89"/>
        <end position="116"/>
    </location>
</feature>
<evidence type="ECO:0000313" key="3">
    <source>
        <dbReference type="Proteomes" id="UP000183461"/>
    </source>
</evidence>
<dbReference type="EMBL" id="FPIP01000008">
    <property type="protein sequence ID" value="SFW45751.1"/>
    <property type="molecule type" value="Genomic_DNA"/>
</dbReference>
<proteinExistence type="predicted"/>
<feature type="transmembrane region" description="Helical" evidence="1">
    <location>
        <begin position="157"/>
        <end position="173"/>
    </location>
</feature>
<evidence type="ECO:0000256" key="1">
    <source>
        <dbReference type="SAM" id="Phobius"/>
    </source>
</evidence>
<organism evidence="2 3">
    <name type="scientific">Ruminococcus flavefaciens</name>
    <dbReference type="NCBI Taxonomy" id="1265"/>
    <lineage>
        <taxon>Bacteria</taxon>
        <taxon>Bacillati</taxon>
        <taxon>Bacillota</taxon>
        <taxon>Clostridia</taxon>
        <taxon>Eubacteriales</taxon>
        <taxon>Oscillospiraceae</taxon>
        <taxon>Ruminococcus</taxon>
    </lineage>
</organism>
<dbReference type="AlphaFoldDB" id="A0A1K1PDT7"/>
<feature type="transmembrane region" description="Helical" evidence="1">
    <location>
        <begin position="44"/>
        <end position="68"/>
    </location>
</feature>
<feature type="transmembrane region" description="Helical" evidence="1">
    <location>
        <begin position="122"/>
        <end position="145"/>
    </location>
</feature>
<protein>
    <recommendedName>
        <fullName evidence="4">ABC-2 family transporter protein</fullName>
    </recommendedName>
</protein>
<feature type="transmembrane region" description="Helical" evidence="1">
    <location>
        <begin position="209"/>
        <end position="229"/>
    </location>
</feature>
<gene>
    <name evidence="2" type="ORF">SAMN02910280_2690</name>
</gene>